<evidence type="ECO:0000256" key="7">
    <source>
        <dbReference type="ARBA" id="ARBA00022884"/>
    </source>
</evidence>
<dbReference type="AlphaFoldDB" id="A0A4Q0U717"/>
<dbReference type="GO" id="GO:0140664">
    <property type="term" value="F:ATP-dependent DNA damage sensor activity"/>
    <property type="evidence" value="ECO:0007669"/>
    <property type="project" value="InterPro"/>
</dbReference>
<dbReference type="InterPro" id="IPR007696">
    <property type="entry name" value="DNA_mismatch_repair_MutS_core"/>
</dbReference>
<dbReference type="SMART" id="SM00534">
    <property type="entry name" value="MUTSac"/>
    <property type="match status" value="1"/>
</dbReference>
<reference evidence="11" key="1">
    <citation type="journal article" date="2021" name="PeerJ">
        <title>Extensive microbial diversity within the chicken gut microbiome revealed by metagenomics and culture.</title>
        <authorList>
            <person name="Gilroy R."/>
            <person name="Ravi A."/>
            <person name="Getino M."/>
            <person name="Pursley I."/>
            <person name="Horton D.L."/>
            <person name="Alikhan N.F."/>
            <person name="Baker D."/>
            <person name="Gharbi K."/>
            <person name="Hall N."/>
            <person name="Watson M."/>
            <person name="Adriaenssens E.M."/>
            <person name="Foster-Nyarko E."/>
            <person name="Jarju S."/>
            <person name="Secka A."/>
            <person name="Antonio M."/>
            <person name="Oren A."/>
            <person name="Chaudhuri R.R."/>
            <person name="La Ragione R."/>
            <person name="Hildebrand F."/>
            <person name="Pallen M.J."/>
        </authorList>
    </citation>
    <scope>NUCLEOTIDE SEQUENCE</scope>
    <source>
        <strain evidence="11">4100</strain>
    </source>
</reference>
<dbReference type="InterPro" id="IPR000432">
    <property type="entry name" value="DNA_mismatch_repair_MutS_C"/>
</dbReference>
<evidence type="ECO:0000256" key="1">
    <source>
        <dbReference type="ARBA" id="ARBA00022722"/>
    </source>
</evidence>
<evidence type="ECO:0000256" key="8">
    <source>
        <dbReference type="ARBA" id="ARBA00023125"/>
    </source>
</evidence>
<evidence type="ECO:0000256" key="2">
    <source>
        <dbReference type="ARBA" id="ARBA00022730"/>
    </source>
</evidence>
<dbReference type="Pfam" id="PF00488">
    <property type="entry name" value="MutS_V"/>
    <property type="match status" value="1"/>
</dbReference>
<feature type="binding site" evidence="9">
    <location>
        <begin position="347"/>
        <end position="354"/>
    </location>
    <ligand>
        <name>ATP</name>
        <dbReference type="ChEBI" id="CHEBI:30616"/>
    </ligand>
</feature>
<evidence type="ECO:0000256" key="6">
    <source>
        <dbReference type="ARBA" id="ARBA00022840"/>
    </source>
</evidence>
<keyword evidence="7 9" id="KW-0694">RNA-binding</keyword>
<feature type="compositionally biased region" description="Basic and acidic residues" evidence="10">
    <location>
        <begin position="662"/>
        <end position="674"/>
    </location>
</feature>
<dbReference type="GO" id="GO:0072344">
    <property type="term" value="P:rescue of stalled ribosome"/>
    <property type="evidence" value="ECO:0007669"/>
    <property type="project" value="UniProtKB-UniRule"/>
</dbReference>
<keyword evidence="5 9" id="KW-0378">Hydrolase</keyword>
<feature type="region of interest" description="Disordered" evidence="10">
    <location>
        <begin position="610"/>
        <end position="675"/>
    </location>
</feature>
<dbReference type="EC" id="3.6.4.-" evidence="9"/>
<dbReference type="SUPFAM" id="SSF48334">
    <property type="entry name" value="DNA repair protein MutS, domain III"/>
    <property type="match status" value="1"/>
</dbReference>
<dbReference type="EC" id="3.1.-.-" evidence="9"/>
<keyword evidence="2 9" id="KW-0699">rRNA-binding</keyword>
<comment type="subunit">
    <text evidence="9">Homodimer. Binds to stalled ribosomes, contacting rRNA.</text>
</comment>
<dbReference type="InterPro" id="IPR002625">
    <property type="entry name" value="Smr_dom"/>
</dbReference>
<dbReference type="PROSITE" id="PS00486">
    <property type="entry name" value="DNA_MISMATCH_REPAIR_2"/>
    <property type="match status" value="1"/>
</dbReference>
<gene>
    <name evidence="9" type="primary">mutS2</name>
    <name evidence="9" type="synonym">rqcU</name>
    <name evidence="11" type="ORF">K8V47_07540</name>
</gene>
<dbReference type="GO" id="GO:0004519">
    <property type="term" value="F:endonuclease activity"/>
    <property type="evidence" value="ECO:0007669"/>
    <property type="project" value="UniProtKB-UniRule"/>
</dbReference>
<dbReference type="PANTHER" id="PTHR48466">
    <property type="entry name" value="OS10G0509000 PROTEIN-RELATED"/>
    <property type="match status" value="1"/>
</dbReference>
<dbReference type="Pfam" id="PF20297">
    <property type="entry name" value="MSSS"/>
    <property type="match status" value="1"/>
</dbReference>
<dbReference type="SUPFAM" id="SSF52540">
    <property type="entry name" value="P-loop containing nucleoside triphosphate hydrolases"/>
    <property type="match status" value="1"/>
</dbReference>
<keyword evidence="1 9" id="KW-0540">Nuclease</keyword>
<dbReference type="FunFam" id="3.40.50.300:FF:001531">
    <property type="entry name" value="Endonuclease MutS2"/>
    <property type="match status" value="1"/>
</dbReference>
<keyword evidence="6 9" id="KW-0067">ATP-binding</keyword>
<dbReference type="HAMAP" id="MF_00092">
    <property type="entry name" value="MutS2"/>
    <property type="match status" value="1"/>
</dbReference>
<reference evidence="11" key="2">
    <citation type="submission" date="2021-09" db="EMBL/GenBank/DDBJ databases">
        <authorList>
            <person name="Gilroy R."/>
        </authorList>
    </citation>
    <scope>NUCLEOTIDE SEQUENCE</scope>
    <source>
        <strain evidence="11">4100</strain>
    </source>
</reference>
<dbReference type="SUPFAM" id="SSF160443">
    <property type="entry name" value="SMR domain-like"/>
    <property type="match status" value="1"/>
</dbReference>
<dbReference type="InterPro" id="IPR046893">
    <property type="entry name" value="MSSS"/>
</dbReference>
<dbReference type="InterPro" id="IPR027417">
    <property type="entry name" value="P-loop_NTPase"/>
</dbReference>
<evidence type="ECO:0000256" key="4">
    <source>
        <dbReference type="ARBA" id="ARBA00022759"/>
    </source>
</evidence>
<dbReference type="GO" id="GO:0019843">
    <property type="term" value="F:rRNA binding"/>
    <property type="evidence" value="ECO:0007669"/>
    <property type="project" value="UniProtKB-UniRule"/>
</dbReference>
<dbReference type="PIRSF" id="PIRSF005814">
    <property type="entry name" value="MutS_YshD"/>
    <property type="match status" value="1"/>
</dbReference>
<dbReference type="GO" id="GO:0045910">
    <property type="term" value="P:negative regulation of DNA recombination"/>
    <property type="evidence" value="ECO:0007669"/>
    <property type="project" value="InterPro"/>
</dbReference>
<sequence>MIFPDTFEHKIGFDRVRYDVRELCISSLGEKLLDGMRFSADYDDIARRLAQVHEMAGLIASSDDMPLDDVRDVTRQIKSLRVPGSWLPAAELLSVGRSLGAVGEIADFMARHCDEDGVSQIPALHGVTASLMPLPQCVAAIHRIMDRYGNILDNASPELVDIRHRLQRLQSSMAAIMRRVIAQAVQEGVLESDVTPAMRDGRLVIPVAPMNKRRVPGIIHDESATGKTVFIEPSQVVEANNNIRELQNDERREINRILVMTADLLRPHIDDMLAALDIVAALDFIHAKALYAREVGGAMPTLHHGVHLDWFHACHPVLLQSLARQGRQIVPLDIHLDERNRLLIISGPNAGGKSVVLKTVGCLQYMIQCGLLPPMYDNSHAGIFDDIMVDIGDDQSIENDLSTYSSHLRSMKHIVNSGKPTSLVLIDEMGSGTDPTMGGAIAQATLHAFNDKGMWGIITTHYQNIKHFAEDTDGLINGSMLYDRHLMQPTFTLSIGNAGSSFAMEIARKIGLPSAIIAEAEQIVGSDYIDVDKYLLDIARDKRYWENKRTSIKAKEKKLEATLQRYEEEADNLRQQRRVILEEARQQASDILKGSNAAIERAIHDIRKAQAEKEATMSARRRLSEERLSLSSDESMPASSNAALRKAPKKSKKKPAASAAPQKREEVHEGDNVRLDGSTTVGKVLQIQGTQALVAFGMLKTTVDVARLRPTIAKVQSGAGKASFISASTTENLRNRQLDFKQEIDVRGMRADEALQAVTYFIDDAIQFSAQRVRILHGTGTGALRQCIRDYLATVRGVSSYHDEDVRFGGAGITVVNLA</sequence>
<dbReference type="GO" id="GO:0043023">
    <property type="term" value="F:ribosomal large subunit binding"/>
    <property type="evidence" value="ECO:0007669"/>
    <property type="project" value="UniProtKB-UniRule"/>
</dbReference>
<comment type="caution">
    <text evidence="11">The sequence shown here is derived from an EMBL/GenBank/DDBJ whole genome shotgun (WGS) entry which is preliminary data.</text>
</comment>
<dbReference type="SMART" id="SM00533">
    <property type="entry name" value="MUTSd"/>
    <property type="match status" value="1"/>
</dbReference>
<evidence type="ECO:0000256" key="10">
    <source>
        <dbReference type="SAM" id="MobiDB-lite"/>
    </source>
</evidence>
<evidence type="ECO:0000313" key="11">
    <source>
        <dbReference type="EMBL" id="HJE39590.1"/>
    </source>
</evidence>
<evidence type="ECO:0000256" key="3">
    <source>
        <dbReference type="ARBA" id="ARBA00022741"/>
    </source>
</evidence>
<dbReference type="PANTHER" id="PTHR48466:SF2">
    <property type="entry name" value="OS10G0509000 PROTEIN"/>
    <property type="match status" value="1"/>
</dbReference>
<comment type="function">
    <text evidence="9">Acts as a ribosome collision sensor, splitting the ribosome into its 2 subunits. Detects stalled/collided 70S ribosomes which it binds and splits by an ATP-hydrolysis driven conformational change. Acts upstream of the ribosome quality control system (RQC), a ribosome-associated complex that mediates the extraction of incompletely synthesized nascent chains from stalled ribosomes and their subsequent degradation. Probably generates substrates for RQC.</text>
</comment>
<dbReference type="Pfam" id="PF01713">
    <property type="entry name" value="Smr"/>
    <property type="match status" value="1"/>
</dbReference>
<dbReference type="GO" id="GO:0005524">
    <property type="term" value="F:ATP binding"/>
    <property type="evidence" value="ECO:0007669"/>
    <property type="project" value="UniProtKB-UniRule"/>
</dbReference>
<feature type="compositionally biased region" description="Basic residues" evidence="10">
    <location>
        <begin position="646"/>
        <end position="655"/>
    </location>
</feature>
<name>A0A4Q0U717_9BACT</name>
<proteinExistence type="inferred from homology"/>
<keyword evidence="4 9" id="KW-0255">Endonuclease</keyword>
<dbReference type="GO" id="GO:0016887">
    <property type="term" value="F:ATP hydrolysis activity"/>
    <property type="evidence" value="ECO:0007669"/>
    <property type="project" value="InterPro"/>
</dbReference>
<protein>
    <recommendedName>
        <fullName evidence="9">Endonuclease MutS2</fullName>
        <ecNumber evidence="9">3.1.-.-</ecNumber>
    </recommendedName>
    <alternativeName>
        <fullName evidence="9">Ribosome-associated protein quality control-upstream factor</fullName>
        <shortName evidence="9">RQC-upstream factor</shortName>
        <shortName evidence="9">RqcU</shortName>
        <ecNumber evidence="9">3.6.4.-</ecNumber>
    </alternativeName>
</protein>
<evidence type="ECO:0000256" key="5">
    <source>
        <dbReference type="ARBA" id="ARBA00022801"/>
    </source>
</evidence>
<dbReference type="EMBL" id="DYXT01000039">
    <property type="protein sequence ID" value="HJE39590.1"/>
    <property type="molecule type" value="Genomic_DNA"/>
</dbReference>
<keyword evidence="8 9" id="KW-0238">DNA-binding</keyword>
<dbReference type="InterPro" id="IPR036187">
    <property type="entry name" value="DNA_mismatch_repair_MutS_sf"/>
</dbReference>
<evidence type="ECO:0000313" key="12">
    <source>
        <dbReference type="Proteomes" id="UP000711407"/>
    </source>
</evidence>
<accession>A0A4Q0U717</accession>
<comment type="function">
    <text evidence="9">Endonuclease that is involved in the suppression of homologous recombination and thus may have a key role in the control of bacterial genetic diversity.</text>
</comment>
<dbReference type="PROSITE" id="PS50828">
    <property type="entry name" value="SMR"/>
    <property type="match status" value="1"/>
</dbReference>
<organism evidence="11 12">
    <name type="scientific">Candidatus Amulumruptor caecigallinarius</name>
    <dbReference type="NCBI Taxonomy" id="2109911"/>
    <lineage>
        <taxon>Bacteria</taxon>
        <taxon>Pseudomonadati</taxon>
        <taxon>Bacteroidota</taxon>
        <taxon>Bacteroidia</taxon>
        <taxon>Bacteroidales</taxon>
        <taxon>Muribaculaceae</taxon>
        <taxon>Candidatus Amulumruptor</taxon>
    </lineage>
</organism>
<dbReference type="CDD" id="cd06503">
    <property type="entry name" value="ATP-synt_Fo_b"/>
    <property type="match status" value="1"/>
</dbReference>
<dbReference type="SMART" id="SM00463">
    <property type="entry name" value="SMR"/>
    <property type="match status" value="1"/>
</dbReference>
<dbReference type="InterPro" id="IPR005747">
    <property type="entry name" value="MutS2"/>
</dbReference>
<comment type="similarity">
    <text evidence="9">Belongs to the DNA mismatch repair MutS family. MutS2 subfamily.</text>
</comment>
<dbReference type="Gene3D" id="3.30.1370.110">
    <property type="match status" value="1"/>
</dbReference>
<evidence type="ECO:0000256" key="9">
    <source>
        <dbReference type="HAMAP-Rule" id="MF_00092"/>
    </source>
</evidence>
<dbReference type="InterPro" id="IPR036063">
    <property type="entry name" value="Smr_dom_sf"/>
</dbReference>
<dbReference type="Proteomes" id="UP000711407">
    <property type="component" value="Unassembled WGS sequence"/>
</dbReference>
<dbReference type="FunFam" id="3.30.1370.110:FF:000004">
    <property type="entry name" value="Endonuclease MutS2"/>
    <property type="match status" value="1"/>
</dbReference>
<dbReference type="NCBIfam" id="TIGR01069">
    <property type="entry name" value="mutS2"/>
    <property type="match status" value="1"/>
</dbReference>
<keyword evidence="3 9" id="KW-0547">Nucleotide-binding</keyword>
<dbReference type="GO" id="GO:0030983">
    <property type="term" value="F:mismatched DNA binding"/>
    <property type="evidence" value="ECO:0007669"/>
    <property type="project" value="InterPro"/>
</dbReference>
<dbReference type="GO" id="GO:0006298">
    <property type="term" value="P:mismatch repair"/>
    <property type="evidence" value="ECO:0007669"/>
    <property type="project" value="InterPro"/>
</dbReference>
<dbReference type="InterPro" id="IPR045076">
    <property type="entry name" value="MutS"/>
</dbReference>
<dbReference type="Gene3D" id="3.40.50.300">
    <property type="entry name" value="P-loop containing nucleotide triphosphate hydrolases"/>
    <property type="match status" value="1"/>
</dbReference>